<dbReference type="Proteomes" id="UP000432715">
    <property type="component" value="Unassembled WGS sequence"/>
</dbReference>
<sequence length="76" mass="8957">MDKKNVKTNINEALTQLKENMEICFKHLENNPNDTNEIVDMWKEFGNDFIKESIVMSEKYSNKSIIKGNTKMLIFK</sequence>
<reference evidence="1 2" key="1">
    <citation type="submission" date="2019-10" db="EMBL/GenBank/DDBJ databases">
        <title>Alkaliphilus serpentinus sp. nov. and Alkaliphilus pronyensis sp. nov., two novel anaerobic alkaliphilic species isolated from the serpentinized-hosted hydrothermal field of the Prony Bay (New Caledonia).</title>
        <authorList>
            <person name="Postec A."/>
        </authorList>
    </citation>
    <scope>NUCLEOTIDE SEQUENCE [LARGE SCALE GENOMIC DNA]</scope>
    <source>
        <strain evidence="1 2">LacV</strain>
    </source>
</reference>
<dbReference type="EMBL" id="WBZC01000015">
    <property type="protein sequence ID" value="KAB3535749.1"/>
    <property type="molecule type" value="Genomic_DNA"/>
</dbReference>
<dbReference type="AlphaFoldDB" id="A0A6I0F6T6"/>
<dbReference type="RefSeq" id="WP_151860596.1">
    <property type="nucleotide sequence ID" value="NZ_WBZC01000015.1"/>
</dbReference>
<dbReference type="OrthoDB" id="1726038at2"/>
<accession>A0A6I0F6T6</accession>
<gene>
    <name evidence="1" type="ORF">F8154_05465</name>
</gene>
<evidence type="ECO:0000313" key="1">
    <source>
        <dbReference type="EMBL" id="KAB3535749.1"/>
    </source>
</evidence>
<organism evidence="1 2">
    <name type="scientific">Alkaliphilus pronyensis</name>
    <dbReference type="NCBI Taxonomy" id="1482732"/>
    <lineage>
        <taxon>Bacteria</taxon>
        <taxon>Bacillati</taxon>
        <taxon>Bacillota</taxon>
        <taxon>Clostridia</taxon>
        <taxon>Peptostreptococcales</taxon>
        <taxon>Natronincolaceae</taxon>
        <taxon>Alkaliphilus</taxon>
    </lineage>
</organism>
<proteinExistence type="predicted"/>
<evidence type="ECO:0000313" key="2">
    <source>
        <dbReference type="Proteomes" id="UP000432715"/>
    </source>
</evidence>
<protein>
    <submittedName>
        <fullName evidence="1">Uncharacterized protein</fullName>
    </submittedName>
</protein>
<keyword evidence="2" id="KW-1185">Reference proteome</keyword>
<comment type="caution">
    <text evidence="1">The sequence shown here is derived from an EMBL/GenBank/DDBJ whole genome shotgun (WGS) entry which is preliminary data.</text>
</comment>
<name>A0A6I0F6T6_9FIRM</name>